<reference evidence="2 3" key="1">
    <citation type="submission" date="2018-03" db="EMBL/GenBank/DDBJ databases">
        <title>Genomic Encyclopedia of Archaeal and Bacterial Type Strains, Phase II (KMG-II): from individual species to whole genera.</title>
        <authorList>
            <person name="Goeker M."/>
        </authorList>
    </citation>
    <scope>NUCLEOTIDE SEQUENCE [LARGE SCALE GENOMIC DNA]</scope>
    <source>
        <strain evidence="2 3">DSM 28229</strain>
    </source>
</reference>
<evidence type="ECO:0000313" key="3">
    <source>
        <dbReference type="Proteomes" id="UP000245535"/>
    </source>
</evidence>
<name>A0A315ZCR7_SEDFL</name>
<gene>
    <name evidence="2" type="ORF">BC781_102162</name>
</gene>
<dbReference type="Proteomes" id="UP000245535">
    <property type="component" value="Unassembled WGS sequence"/>
</dbReference>
<organism evidence="2 3">
    <name type="scientific">Sediminitomix flava</name>
    <dbReference type="NCBI Taxonomy" id="379075"/>
    <lineage>
        <taxon>Bacteria</taxon>
        <taxon>Pseudomonadati</taxon>
        <taxon>Bacteroidota</taxon>
        <taxon>Cytophagia</taxon>
        <taxon>Cytophagales</taxon>
        <taxon>Flammeovirgaceae</taxon>
        <taxon>Sediminitomix</taxon>
    </lineage>
</organism>
<dbReference type="OrthoDB" id="1443464at2"/>
<protein>
    <recommendedName>
        <fullName evidence="4">Lipocalin-like protein</fullName>
    </recommendedName>
</protein>
<evidence type="ECO:0000313" key="2">
    <source>
        <dbReference type="EMBL" id="PWJ42618.1"/>
    </source>
</evidence>
<comment type="caution">
    <text evidence="2">The sequence shown here is derived from an EMBL/GenBank/DDBJ whole genome shotgun (WGS) entry which is preliminary data.</text>
</comment>
<dbReference type="PROSITE" id="PS51257">
    <property type="entry name" value="PROKAR_LIPOPROTEIN"/>
    <property type="match status" value="1"/>
</dbReference>
<feature type="signal peptide" evidence="1">
    <location>
        <begin position="1"/>
        <end position="21"/>
    </location>
</feature>
<evidence type="ECO:0008006" key="4">
    <source>
        <dbReference type="Google" id="ProtNLM"/>
    </source>
</evidence>
<dbReference type="EMBL" id="QGDO01000002">
    <property type="protein sequence ID" value="PWJ42618.1"/>
    <property type="molecule type" value="Genomic_DNA"/>
</dbReference>
<keyword evidence="3" id="KW-1185">Reference proteome</keyword>
<feature type="chain" id="PRO_5016263545" description="Lipocalin-like protein" evidence="1">
    <location>
        <begin position="22"/>
        <end position="140"/>
    </location>
</feature>
<sequence>MKKVFKLIIALSALVAFSSCDKDDNDEVGPDPVVGLWVQTELEVSPAEEEAKVELRFNADGSVTANFDDERNGIAFGTWERAGEQVIADFKGIKEPRDVNESVELVFEFEGNSLIYTDLSAISPLDVISNKVYFTNKLPK</sequence>
<dbReference type="AlphaFoldDB" id="A0A315ZCR7"/>
<evidence type="ECO:0000256" key="1">
    <source>
        <dbReference type="SAM" id="SignalP"/>
    </source>
</evidence>
<keyword evidence="1" id="KW-0732">Signal</keyword>
<accession>A0A315ZCR7</accession>
<dbReference type="RefSeq" id="WP_109616754.1">
    <property type="nucleotide sequence ID" value="NZ_QGDO01000002.1"/>
</dbReference>
<proteinExistence type="predicted"/>